<dbReference type="InterPro" id="IPR027165">
    <property type="entry name" value="CND3"/>
</dbReference>
<evidence type="ECO:0000259" key="9">
    <source>
        <dbReference type="Pfam" id="PF12719"/>
    </source>
</evidence>
<feature type="region of interest" description="Disordered" evidence="8">
    <location>
        <begin position="830"/>
        <end position="857"/>
    </location>
</feature>
<evidence type="ECO:0000256" key="3">
    <source>
        <dbReference type="ARBA" id="ARBA00022454"/>
    </source>
</evidence>
<evidence type="ECO:0000256" key="8">
    <source>
        <dbReference type="SAM" id="MobiDB-lite"/>
    </source>
</evidence>
<dbReference type="PANTHER" id="PTHR14418">
    <property type="entry name" value="CONDENSIN COMPLEX SUBUNIT 3-RELATED"/>
    <property type="match status" value="1"/>
</dbReference>
<evidence type="ECO:0000256" key="5">
    <source>
        <dbReference type="ARBA" id="ARBA00022776"/>
    </source>
</evidence>
<reference evidence="10" key="1">
    <citation type="journal article" date="2018" name="J. Proteomics">
        <title>Exploring the molecular complexity of Triatoma dimidiata sialome.</title>
        <authorList>
            <person name="Santiago P.B."/>
            <person name="de Araujo C.N."/>
            <person name="Charneau S."/>
            <person name="Bastos I.M.D."/>
            <person name="Assumpcao T.C.F."/>
            <person name="Queiroz R.M.L."/>
            <person name="Praca Y.R."/>
            <person name="Cordeiro T.M."/>
            <person name="Garcia C.H.S."/>
            <person name="da Silva I.G."/>
            <person name="Raiol T."/>
            <person name="Motta F.N."/>
            <person name="de Araujo Oliveira J.V."/>
            <person name="de Sousa M.V."/>
            <person name="Ribeiro J.M.C."/>
            <person name="de Santana J.M."/>
        </authorList>
    </citation>
    <scope>NUCLEOTIDE SEQUENCE</scope>
    <source>
        <strain evidence="10">Santander</strain>
        <tissue evidence="10">Salivary glands</tissue>
    </source>
</reference>
<evidence type="ECO:0000256" key="1">
    <source>
        <dbReference type="ARBA" id="ARBA00004286"/>
    </source>
</evidence>
<feature type="non-terminal residue" evidence="10">
    <location>
        <position position="1"/>
    </location>
</feature>
<dbReference type="SUPFAM" id="SSF48371">
    <property type="entry name" value="ARM repeat"/>
    <property type="match status" value="1"/>
</dbReference>
<accession>A0A0V0G7U3</accession>
<keyword evidence="7" id="KW-0131">Cell cycle</keyword>
<dbReference type="Pfam" id="PF12719">
    <property type="entry name" value="Cnd3"/>
    <property type="match status" value="1"/>
</dbReference>
<dbReference type="InterPro" id="IPR016024">
    <property type="entry name" value="ARM-type_fold"/>
</dbReference>
<dbReference type="AlphaFoldDB" id="A0A0V0G7U3"/>
<comment type="subcellular location">
    <subcellularLocation>
        <location evidence="1">Chromosome</location>
    </subcellularLocation>
</comment>
<organism evidence="10">
    <name type="scientific">Triatoma dimidiata</name>
    <name type="common">Kissing bug</name>
    <name type="synonym">Meccus dimidiatus</name>
    <dbReference type="NCBI Taxonomy" id="72491"/>
    <lineage>
        <taxon>Eukaryota</taxon>
        <taxon>Metazoa</taxon>
        <taxon>Ecdysozoa</taxon>
        <taxon>Arthropoda</taxon>
        <taxon>Hexapoda</taxon>
        <taxon>Insecta</taxon>
        <taxon>Pterygota</taxon>
        <taxon>Neoptera</taxon>
        <taxon>Paraneoptera</taxon>
        <taxon>Hemiptera</taxon>
        <taxon>Heteroptera</taxon>
        <taxon>Panheteroptera</taxon>
        <taxon>Cimicomorpha</taxon>
        <taxon>Reduviidae</taxon>
        <taxon>Triatominae</taxon>
        <taxon>Triatoma</taxon>
    </lineage>
</organism>
<evidence type="ECO:0000256" key="6">
    <source>
        <dbReference type="ARBA" id="ARBA00023067"/>
    </source>
</evidence>
<protein>
    <submittedName>
        <fullName evidence="10">Putative chromosome condensation complex condensin subunit g</fullName>
    </submittedName>
</protein>
<keyword evidence="4" id="KW-0132">Cell division</keyword>
<proteinExistence type="inferred from homology"/>
<feature type="domain" description="Nuclear condensin complex subunit 3 C-terminal" evidence="9">
    <location>
        <begin position="488"/>
        <end position="775"/>
    </location>
</feature>
<comment type="similarity">
    <text evidence="2">Belongs to the CND3 (condensin subunit 3) family.</text>
</comment>
<dbReference type="GO" id="GO:0051301">
    <property type="term" value="P:cell division"/>
    <property type="evidence" value="ECO:0007669"/>
    <property type="project" value="UniProtKB-KW"/>
</dbReference>
<dbReference type="EMBL" id="GECL01002046">
    <property type="protein sequence ID" value="JAP04078.1"/>
    <property type="molecule type" value="Transcribed_RNA"/>
</dbReference>
<feature type="compositionally biased region" description="Polar residues" evidence="8">
    <location>
        <begin position="979"/>
        <end position="989"/>
    </location>
</feature>
<keyword evidence="6" id="KW-0226">DNA condensation</keyword>
<dbReference type="GO" id="GO:0007076">
    <property type="term" value="P:mitotic chromosome condensation"/>
    <property type="evidence" value="ECO:0007669"/>
    <property type="project" value="InterPro"/>
</dbReference>
<evidence type="ECO:0000313" key="10">
    <source>
        <dbReference type="EMBL" id="JAP04078.1"/>
    </source>
</evidence>
<sequence length="1005" mass="114317">IFDKAQNNGNAHQRLMKDLINLYHSDKVNFTIEFMQCLACCLLQMDKQPCYEKALEFAVKYCIYHENSLNDESLLHKAFRFIFDHHSCKSPAIRYRSCDFIYKVLNGKGEQALIDDDVFLQIADTMLERLQDKVPSIRAQAVLALQRLQDPYASKCPIIEAFLFHMEHDPSAMVRANVLKNIALTHNTLGAIFGRIYDVKVTVRKEAIAAISRVKVQTLTIEWRQKILNMSKNEKEDIVKFYVSRLISKWFKHCNENFLELLKIIYVETLDEETVQFLLHQLFSLQPFLSLVDLIKSLQTKEKLIPLDKLTPEIAALWLAVVKYFEKSGENDYCVDYITEILPELTRFTKYIKSFSSHLSKGCSEKEYIMIQLINLAATFSLLDEMGREQLRQVFTMLLTDDNVDIGIVRVIVRHLEAVIPSVEDRSIMLAEIISDIREPLQDLSETLFHENYSDEISPMVTQPADLNNPDSIGNEREPRKDPEILIKCLTIVIEFMKGKDVTKIDGTLLSLKDHFIMACFKEGNARIADLAQEALALMCIWNLKLAQDNIVNFCLQITDDSVSTSAVESLFDLLLVHGFDVFKYPFSDRGYDQSGTTGTLNNFANDTSLTTPLMRNIIPNFVLLLHSNVPNMRASICQGLAKLLLASHINSPLVLANLILIWFSPVTEKEPLVRQPLGVFFSVFSRKRPGSSEIIVNAVLPALKGLDEMSEEEKYFDINPLSVAKLLVSLVRHDIVETPKEGGSYHYRLAVIICEEMQRNTSSILISLLAKTLLLIVFRPEDRILAPSLLTILKKSIKIMRRYWEKRILKIMESFKAKIENLIDGSDGTIECKKEESNNPDTNQEDNIDDKIEVNKDEKEVYDQMETMEENDAEEFESPKSKIRLSLSDLSNAENRIKQPTGSKSNESNRASPAHESNKISSFSTSPKESSDSSCSSDGGGPKKSGVISETSASFSEDEDDLPLTTFGNRKPRVKFDNSINLRTSETKMISPRVLRSGKKRKSK</sequence>
<evidence type="ECO:0000256" key="4">
    <source>
        <dbReference type="ARBA" id="ARBA00022618"/>
    </source>
</evidence>
<feature type="region of interest" description="Disordered" evidence="8">
    <location>
        <begin position="888"/>
        <end position="1005"/>
    </location>
</feature>
<feature type="compositionally biased region" description="Low complexity" evidence="8">
    <location>
        <begin position="920"/>
        <end position="938"/>
    </location>
</feature>
<name>A0A0V0G7U3_TRIDM</name>
<evidence type="ECO:0000256" key="2">
    <source>
        <dbReference type="ARBA" id="ARBA00006533"/>
    </source>
</evidence>
<evidence type="ECO:0000256" key="7">
    <source>
        <dbReference type="ARBA" id="ARBA00023306"/>
    </source>
</evidence>
<dbReference type="GO" id="GO:0000796">
    <property type="term" value="C:condensin complex"/>
    <property type="evidence" value="ECO:0007669"/>
    <property type="project" value="InterPro"/>
</dbReference>
<dbReference type="InterPro" id="IPR025977">
    <property type="entry name" value="Cnd3_C"/>
</dbReference>
<feature type="compositionally biased region" description="Polar residues" evidence="8">
    <location>
        <begin position="889"/>
        <end position="912"/>
    </location>
</feature>
<dbReference type="InterPro" id="IPR011989">
    <property type="entry name" value="ARM-like"/>
</dbReference>
<keyword evidence="5" id="KW-0498">Mitosis</keyword>
<dbReference type="PANTHER" id="PTHR14418:SF5">
    <property type="entry name" value="CONDENSIN COMPLEX SUBUNIT 3"/>
    <property type="match status" value="1"/>
</dbReference>
<keyword evidence="3" id="KW-0158">Chromosome</keyword>
<dbReference type="GO" id="GO:0000793">
    <property type="term" value="C:condensed chromosome"/>
    <property type="evidence" value="ECO:0007669"/>
    <property type="project" value="TreeGrafter"/>
</dbReference>
<dbReference type="GO" id="GO:0005737">
    <property type="term" value="C:cytoplasm"/>
    <property type="evidence" value="ECO:0007669"/>
    <property type="project" value="TreeGrafter"/>
</dbReference>
<dbReference type="Gene3D" id="1.25.10.10">
    <property type="entry name" value="Leucine-rich Repeat Variant"/>
    <property type="match status" value="1"/>
</dbReference>